<name>X1JMN6_9ZZZZ</name>
<accession>X1JMN6</accession>
<feature type="non-terminal residue" evidence="1">
    <location>
        <position position="258"/>
    </location>
</feature>
<reference evidence="1" key="1">
    <citation type="journal article" date="2014" name="Front. Microbiol.">
        <title>High frequency of phylogenetically diverse reductive dehalogenase-homologous genes in deep subseafloor sedimentary metagenomes.</title>
        <authorList>
            <person name="Kawai M."/>
            <person name="Futagami T."/>
            <person name="Toyoda A."/>
            <person name="Takaki Y."/>
            <person name="Nishi S."/>
            <person name="Hori S."/>
            <person name="Arai W."/>
            <person name="Tsubouchi T."/>
            <person name="Morono Y."/>
            <person name="Uchiyama I."/>
            <person name="Ito T."/>
            <person name="Fujiyama A."/>
            <person name="Inagaki F."/>
            <person name="Takami H."/>
        </authorList>
    </citation>
    <scope>NUCLEOTIDE SEQUENCE</scope>
    <source>
        <strain evidence="1">Expedition CK06-06</strain>
    </source>
</reference>
<proteinExistence type="predicted"/>
<dbReference type="Gene3D" id="2.60.120.200">
    <property type="match status" value="1"/>
</dbReference>
<organism evidence="1">
    <name type="scientific">marine sediment metagenome</name>
    <dbReference type="NCBI Taxonomy" id="412755"/>
    <lineage>
        <taxon>unclassified sequences</taxon>
        <taxon>metagenomes</taxon>
        <taxon>ecological metagenomes</taxon>
    </lineage>
</organism>
<dbReference type="InterPro" id="IPR013320">
    <property type="entry name" value="ConA-like_dom_sf"/>
</dbReference>
<evidence type="ECO:0000313" key="1">
    <source>
        <dbReference type="EMBL" id="GAH71038.1"/>
    </source>
</evidence>
<dbReference type="EMBL" id="BARU01033753">
    <property type="protein sequence ID" value="GAH71038.1"/>
    <property type="molecule type" value="Genomic_DNA"/>
</dbReference>
<evidence type="ECO:0008006" key="2">
    <source>
        <dbReference type="Google" id="ProtNLM"/>
    </source>
</evidence>
<gene>
    <name evidence="1" type="ORF">S03H2_53060</name>
</gene>
<protein>
    <recommendedName>
        <fullName evidence="2">LamG-like jellyroll fold domain-containing protein</fullName>
    </recommendedName>
</protein>
<dbReference type="AlphaFoldDB" id="X1JMN6"/>
<dbReference type="SUPFAM" id="SSF49899">
    <property type="entry name" value="Concanavalin A-like lectins/glucanases"/>
    <property type="match status" value="1"/>
</dbReference>
<feature type="non-terminal residue" evidence="1">
    <location>
        <position position="1"/>
    </location>
</feature>
<comment type="caution">
    <text evidence="1">The sequence shown here is derived from an EMBL/GenBank/DDBJ whole genome shotgun (WGS) entry which is preliminary data.</text>
</comment>
<sequence>HTKYFNQGNMQDDLDDIRIVENGILRDYYFTTDYPYGDMAIIWFEANISAQTTDYDTYLYFGNDSISLDASYYKEDRFGLAWYTFDEDIIAGTVKDSMGKNNATLNGLGVDVAYVSGHSGNALDFDDTQTNAYINAPNTIINGLVDFTICFWATEGTSGEYLISGSSGSNHNYMLMRSPTESGWHFYVWRRNSSGIHIYKDLVINDGLVYTNPGSPTTIASGGFIIAQEQDSLGGGFDPNQAFHGRIDDMRFFNSGLT</sequence>